<proteinExistence type="predicted"/>
<protein>
    <submittedName>
        <fullName evidence="1">Uncharacterized protein</fullName>
    </submittedName>
</protein>
<name>A0ACC0MIJ8_RHOML</name>
<organism evidence="1 2">
    <name type="scientific">Rhododendron molle</name>
    <name type="common">Chinese azalea</name>
    <name type="synonym">Azalea mollis</name>
    <dbReference type="NCBI Taxonomy" id="49168"/>
    <lineage>
        <taxon>Eukaryota</taxon>
        <taxon>Viridiplantae</taxon>
        <taxon>Streptophyta</taxon>
        <taxon>Embryophyta</taxon>
        <taxon>Tracheophyta</taxon>
        <taxon>Spermatophyta</taxon>
        <taxon>Magnoliopsida</taxon>
        <taxon>eudicotyledons</taxon>
        <taxon>Gunneridae</taxon>
        <taxon>Pentapetalae</taxon>
        <taxon>asterids</taxon>
        <taxon>Ericales</taxon>
        <taxon>Ericaceae</taxon>
        <taxon>Ericoideae</taxon>
        <taxon>Rhodoreae</taxon>
        <taxon>Rhododendron</taxon>
    </lineage>
</organism>
<dbReference type="EMBL" id="CM046396">
    <property type="protein sequence ID" value="KAI8540601.1"/>
    <property type="molecule type" value="Genomic_DNA"/>
</dbReference>
<reference evidence="1" key="1">
    <citation type="submission" date="2022-02" db="EMBL/GenBank/DDBJ databases">
        <title>Plant Genome Project.</title>
        <authorList>
            <person name="Zhang R.-G."/>
        </authorList>
    </citation>
    <scope>NUCLEOTIDE SEQUENCE</scope>
    <source>
        <strain evidence="1">AT1</strain>
    </source>
</reference>
<comment type="caution">
    <text evidence="1">The sequence shown here is derived from an EMBL/GenBank/DDBJ whole genome shotgun (WGS) entry which is preliminary data.</text>
</comment>
<accession>A0ACC0MIJ8</accession>
<gene>
    <name evidence="1" type="ORF">RHMOL_Rhmol09G0275800</name>
</gene>
<dbReference type="Proteomes" id="UP001062846">
    <property type="component" value="Chromosome 9"/>
</dbReference>
<keyword evidence="2" id="KW-1185">Reference proteome</keyword>
<evidence type="ECO:0000313" key="2">
    <source>
        <dbReference type="Proteomes" id="UP001062846"/>
    </source>
</evidence>
<sequence>MKGSLEQTKVVVRHFPPTILQSTTDSSNATTTSSLERPAKKPVCTELVPPWESLALVSDITNVGKELDLFFNWTPREGNEAAHWIASASTSSLVCNWVSNPPPFCPFYPLKRCFRFLNELNFRSKKKENSRGLISVLLS</sequence>
<evidence type="ECO:0000313" key="1">
    <source>
        <dbReference type="EMBL" id="KAI8540601.1"/>
    </source>
</evidence>